<comment type="similarity">
    <text evidence="1">Belongs to the FMO family.</text>
</comment>
<evidence type="ECO:0000256" key="4">
    <source>
        <dbReference type="ARBA" id="ARBA00022857"/>
    </source>
</evidence>
<evidence type="ECO:0000313" key="8">
    <source>
        <dbReference type="Proteomes" id="UP000799750"/>
    </source>
</evidence>
<reference evidence="7" key="1">
    <citation type="journal article" date="2020" name="Stud. Mycol.">
        <title>101 Dothideomycetes genomes: a test case for predicting lifestyles and emergence of pathogens.</title>
        <authorList>
            <person name="Haridas S."/>
            <person name="Albert R."/>
            <person name="Binder M."/>
            <person name="Bloem J."/>
            <person name="Labutti K."/>
            <person name="Salamov A."/>
            <person name="Andreopoulos B."/>
            <person name="Baker S."/>
            <person name="Barry K."/>
            <person name="Bills G."/>
            <person name="Bluhm B."/>
            <person name="Cannon C."/>
            <person name="Castanera R."/>
            <person name="Culley D."/>
            <person name="Daum C."/>
            <person name="Ezra D."/>
            <person name="Gonzalez J."/>
            <person name="Henrissat B."/>
            <person name="Kuo A."/>
            <person name="Liang C."/>
            <person name="Lipzen A."/>
            <person name="Lutzoni F."/>
            <person name="Magnuson J."/>
            <person name="Mondo S."/>
            <person name="Nolan M."/>
            <person name="Ohm R."/>
            <person name="Pangilinan J."/>
            <person name="Park H.-J."/>
            <person name="Ramirez L."/>
            <person name="Alfaro M."/>
            <person name="Sun H."/>
            <person name="Tritt A."/>
            <person name="Yoshinaga Y."/>
            <person name="Zwiers L.-H."/>
            <person name="Turgeon B."/>
            <person name="Goodwin S."/>
            <person name="Spatafora J."/>
            <person name="Crous P."/>
            <person name="Grigoriev I."/>
        </authorList>
    </citation>
    <scope>NUCLEOTIDE SEQUENCE</scope>
    <source>
        <strain evidence="7">CBS 269.34</strain>
    </source>
</reference>
<dbReference type="SUPFAM" id="SSF51905">
    <property type="entry name" value="FAD/NAD(P)-binding domain"/>
    <property type="match status" value="2"/>
</dbReference>
<evidence type="ECO:0000313" key="7">
    <source>
        <dbReference type="EMBL" id="KAF2496694.1"/>
    </source>
</evidence>
<gene>
    <name evidence="7" type="ORF">BU16DRAFT_525843</name>
</gene>
<keyword evidence="8" id="KW-1185">Reference proteome</keyword>
<proteinExistence type="inferred from homology"/>
<dbReference type="Pfam" id="PF13450">
    <property type="entry name" value="NAD_binding_8"/>
    <property type="match status" value="1"/>
</dbReference>
<name>A0A6A6QX75_9PEZI</name>
<dbReference type="GO" id="GO:0050660">
    <property type="term" value="F:flavin adenine dinucleotide binding"/>
    <property type="evidence" value="ECO:0007669"/>
    <property type="project" value="InterPro"/>
</dbReference>
<feature type="compositionally biased region" description="Basic and acidic residues" evidence="6">
    <location>
        <begin position="75"/>
        <end position="97"/>
    </location>
</feature>
<dbReference type="Gene3D" id="3.50.50.60">
    <property type="entry name" value="FAD/NAD(P)-binding domain"/>
    <property type="match status" value="2"/>
</dbReference>
<evidence type="ECO:0000256" key="6">
    <source>
        <dbReference type="SAM" id="MobiDB-lite"/>
    </source>
</evidence>
<dbReference type="PRINTS" id="PR00370">
    <property type="entry name" value="FMOXYGENASE"/>
</dbReference>
<dbReference type="OrthoDB" id="66881at2759"/>
<dbReference type="InterPro" id="IPR036188">
    <property type="entry name" value="FAD/NAD-bd_sf"/>
</dbReference>
<dbReference type="InterPro" id="IPR020946">
    <property type="entry name" value="Flavin_mOase-like"/>
</dbReference>
<evidence type="ECO:0000256" key="5">
    <source>
        <dbReference type="ARBA" id="ARBA00023002"/>
    </source>
</evidence>
<feature type="region of interest" description="Disordered" evidence="6">
    <location>
        <begin position="71"/>
        <end position="98"/>
    </location>
</feature>
<protein>
    <submittedName>
        <fullName evidence="7">Flavin-containing monooxygenase</fullName>
    </submittedName>
</protein>
<keyword evidence="5" id="KW-0560">Oxidoreductase</keyword>
<dbReference type="PANTHER" id="PTHR23023">
    <property type="entry name" value="DIMETHYLANILINE MONOOXYGENASE"/>
    <property type="match status" value="1"/>
</dbReference>
<dbReference type="InterPro" id="IPR000960">
    <property type="entry name" value="Flavin_mOase"/>
</dbReference>
<keyword evidence="2" id="KW-0285">Flavoprotein</keyword>
<evidence type="ECO:0000256" key="2">
    <source>
        <dbReference type="ARBA" id="ARBA00022630"/>
    </source>
</evidence>
<organism evidence="7 8">
    <name type="scientific">Lophium mytilinum</name>
    <dbReference type="NCBI Taxonomy" id="390894"/>
    <lineage>
        <taxon>Eukaryota</taxon>
        <taxon>Fungi</taxon>
        <taxon>Dikarya</taxon>
        <taxon>Ascomycota</taxon>
        <taxon>Pezizomycotina</taxon>
        <taxon>Dothideomycetes</taxon>
        <taxon>Pleosporomycetidae</taxon>
        <taxon>Mytilinidiales</taxon>
        <taxon>Mytilinidiaceae</taxon>
        <taxon>Lophium</taxon>
    </lineage>
</organism>
<dbReference type="EMBL" id="MU004187">
    <property type="protein sequence ID" value="KAF2496694.1"/>
    <property type="molecule type" value="Genomic_DNA"/>
</dbReference>
<keyword evidence="3" id="KW-0274">FAD</keyword>
<keyword evidence="7" id="KW-0503">Monooxygenase</keyword>
<dbReference type="Proteomes" id="UP000799750">
    <property type="component" value="Unassembled WGS sequence"/>
</dbReference>
<dbReference type="Pfam" id="PF00743">
    <property type="entry name" value="FMO-like"/>
    <property type="match status" value="2"/>
</dbReference>
<dbReference type="InterPro" id="IPR050346">
    <property type="entry name" value="FMO-like"/>
</dbReference>
<keyword evidence="4" id="KW-0521">NADP</keyword>
<sequence>MASTYIRARSIAIIGGGPSGLVAAKYLSAEKAFDKIVVFEQRSSTGGIWNYTPDQTTEEIFTVPQTSPAGSIDKPIWRTPRENESLKTDHDTNRSDTKVPSFISPLYERLETNIPRSLMGFSDLNWPQDSQLFPKHYTALAYIQQYGNDIENLVRLETQVVDVRSATDNSWVVKSVNIRSKTEQEETFDVVIVANGHFIVPYVPEIEGLKAWNEKYPGIVSHSKYFRKPDDFAEKKTIVVGNSASGLDISSQIAPLCVPPLLWSQQSSPHLQPAPDPAKLDLPPIAAFIPESRSVRFENGHVESDIDAIVFCTGYFYSLPFLTSVSPPLIIDGSRVEHTYKHLFYAPNPTLSLLALPQRVIPFPVAEAQSSVLARVYSGRLPLPSKEEMQKWEKDRVAEVGAGRNFHLLPFPKDAEYINELSKWALSAPVKEGLENDGRGKVPPVWGRWEYWCRENFPAIRRAFVAKGDARGSVRALEEVGFDFNEYLREKENDGKARL</sequence>
<dbReference type="GO" id="GO:0050661">
    <property type="term" value="F:NADP binding"/>
    <property type="evidence" value="ECO:0007669"/>
    <property type="project" value="InterPro"/>
</dbReference>
<evidence type="ECO:0000256" key="3">
    <source>
        <dbReference type="ARBA" id="ARBA00022827"/>
    </source>
</evidence>
<evidence type="ECO:0000256" key="1">
    <source>
        <dbReference type="ARBA" id="ARBA00009183"/>
    </source>
</evidence>
<dbReference type="GO" id="GO:0004499">
    <property type="term" value="F:N,N-dimethylaniline monooxygenase activity"/>
    <property type="evidence" value="ECO:0007669"/>
    <property type="project" value="InterPro"/>
</dbReference>
<accession>A0A6A6QX75</accession>
<dbReference type="AlphaFoldDB" id="A0A6A6QX75"/>